<evidence type="ECO:0000256" key="6">
    <source>
        <dbReference type="ARBA" id="ARBA00023055"/>
    </source>
</evidence>
<evidence type="ECO:0000256" key="2">
    <source>
        <dbReference type="ARBA" id="ARBA00022448"/>
    </source>
</evidence>
<feature type="compositionally biased region" description="Polar residues" evidence="9">
    <location>
        <begin position="630"/>
        <end position="639"/>
    </location>
</feature>
<dbReference type="AlphaFoldDB" id="A0A6B9VCK1"/>
<evidence type="ECO:0000256" key="1">
    <source>
        <dbReference type="ARBA" id="ARBA00004586"/>
    </source>
</evidence>
<protein>
    <recommendedName>
        <fullName evidence="11">SMP-LTD domain-containing protein</fullName>
    </recommendedName>
</protein>
<dbReference type="Gramene" id="arahy.Tifrunner.gnm2.ann2.Ah19g315900.1">
    <property type="protein sequence ID" value="arahy.Tifrunner.gnm2.ann2.Ah19g315900.1-CDS"/>
    <property type="gene ID" value="arahy.Tifrunner.gnm2.ann2.Ah19g315900"/>
</dbReference>
<feature type="region of interest" description="Disordered" evidence="9">
    <location>
        <begin position="615"/>
        <end position="786"/>
    </location>
</feature>
<evidence type="ECO:0000256" key="7">
    <source>
        <dbReference type="ARBA" id="ARBA00023121"/>
    </source>
</evidence>
<feature type="transmembrane region" description="Helical" evidence="10">
    <location>
        <begin position="6"/>
        <end position="31"/>
    </location>
</feature>
<keyword evidence="5 10" id="KW-1133">Transmembrane helix</keyword>
<evidence type="ECO:0000256" key="4">
    <source>
        <dbReference type="ARBA" id="ARBA00022824"/>
    </source>
</evidence>
<accession>A0A6B9VCK1</accession>
<keyword evidence="3 10" id="KW-0812">Transmembrane</keyword>
<dbReference type="Proteomes" id="UP000464620">
    <property type="component" value="Chromosome B09"/>
</dbReference>
<reference evidence="12 13" key="1">
    <citation type="submission" date="2020-01" db="EMBL/GenBank/DDBJ databases">
        <title>Genome sequence of Arachis hypogaea, cultivar Shitouqi.</title>
        <authorList>
            <person name="Zhuang W."/>
            <person name="Chen H."/>
            <person name="Varshney R."/>
            <person name="Wang D."/>
            <person name="Ming R."/>
        </authorList>
    </citation>
    <scope>NUCLEOTIDE SEQUENCE [LARGE SCALE GENOMIC DNA]</scope>
    <source>
        <tissue evidence="12">Young leaf</tissue>
    </source>
</reference>
<dbReference type="InterPro" id="IPR057080">
    <property type="entry name" value="PH_SMPa"/>
</dbReference>
<feature type="compositionally biased region" description="Low complexity" evidence="9">
    <location>
        <begin position="655"/>
        <end position="673"/>
    </location>
</feature>
<evidence type="ECO:0000313" key="12">
    <source>
        <dbReference type="EMBL" id="QHN77938.1"/>
    </source>
</evidence>
<evidence type="ECO:0000256" key="9">
    <source>
        <dbReference type="SAM" id="MobiDB-lite"/>
    </source>
</evidence>
<sequence length="786" mass="88510">MVWVSALILVGFILGVAAVLAAQALALFFILKRLRFKADRDQSRIAASQPPPAELDPLQSLDFVSKKQGVLWVLESEEVSRSWLDRPSKEQKRKRELLEVSPIKMYGQIKGQSLLLREPDGLQRTIELKGCTVQAVSASSFSSRKWAKRFPIKLESKGSAIYDGSKTLYIYLETSWEKEAWCKALHLVSCDQKDKIKWFSQLHEEFHNYLTSLNSVFHSFMKPSAGISVDMVERSSKPDSASSKVRQLLKKFSKRTSRVGLEHKSSSALLLGHDEKKYSEKLRAGQDAVLATGLMKNAPTGKHKSSLVVDDADAEEKFGIDEGTLCWNLLISRLFFDVKGNTELKKSIQSRIQRSLSNMRTPSYIGEVICTDINTGNVPPCIARMRVLPMELSEVWAFEVDIEYSGGVVVEIETRLEVGELETEDSNPEVSDGGAVPSDLLEGFEDLGKQLNLEERKNDLQEEKEDDDDWNTDVSKSFKKILSSSTGSRWKSILKSLAKQVSQVPLSLAIKVESLRGTLRLHVKPPPSDQLWYGFTSMPDIDFSLESSVGERKIASGHIASYLINRIKAGIWETLVLPNCESICIPWMLAEKNDWVPRTVAPFIWINQEFAVDSSNDSNNQPSGGVKANACTSSTGSDLKQQRPKIPKPSKEPTSKSSYSALPQSSSSQPSLESSRKLEELTTPLLENDKAQETRDLEPFGTPSQKDEDQTSEHRMEDNSQIISVDRSLVAEKRNHSIEQDEGTPRKMGRRERMFDLRKKMGEKFEEKRRHLEEKSRHIVEKMRGP</sequence>
<keyword evidence="7" id="KW-0446">Lipid-binding</keyword>
<feature type="compositionally biased region" description="Basic and acidic residues" evidence="9">
    <location>
        <begin position="687"/>
        <end position="698"/>
    </location>
</feature>
<evidence type="ECO:0000256" key="8">
    <source>
        <dbReference type="ARBA" id="ARBA00023136"/>
    </source>
</evidence>
<dbReference type="GO" id="GO:0006869">
    <property type="term" value="P:lipid transport"/>
    <property type="evidence" value="ECO:0007669"/>
    <property type="project" value="UniProtKB-KW"/>
</dbReference>
<dbReference type="EMBL" id="CP031001">
    <property type="protein sequence ID" value="QHN77938.1"/>
    <property type="molecule type" value="Genomic_DNA"/>
</dbReference>
<keyword evidence="4" id="KW-0256">Endoplasmic reticulum</keyword>
<dbReference type="PROSITE" id="PS51847">
    <property type="entry name" value="SMP"/>
    <property type="match status" value="1"/>
</dbReference>
<keyword evidence="2" id="KW-0813">Transport</keyword>
<dbReference type="PANTHER" id="PTHR13466:SF22">
    <property type="entry name" value="MEMBRANE PROTEIN, PUTATIVE-RELATED"/>
    <property type="match status" value="1"/>
</dbReference>
<keyword evidence="8 10" id="KW-0472">Membrane</keyword>
<organism evidence="12 13">
    <name type="scientific">Arachis hypogaea</name>
    <name type="common">Peanut</name>
    <dbReference type="NCBI Taxonomy" id="3818"/>
    <lineage>
        <taxon>Eukaryota</taxon>
        <taxon>Viridiplantae</taxon>
        <taxon>Streptophyta</taxon>
        <taxon>Embryophyta</taxon>
        <taxon>Tracheophyta</taxon>
        <taxon>Spermatophyta</taxon>
        <taxon>Magnoliopsida</taxon>
        <taxon>eudicotyledons</taxon>
        <taxon>Gunneridae</taxon>
        <taxon>Pentapetalae</taxon>
        <taxon>rosids</taxon>
        <taxon>fabids</taxon>
        <taxon>Fabales</taxon>
        <taxon>Fabaceae</taxon>
        <taxon>Papilionoideae</taxon>
        <taxon>50 kb inversion clade</taxon>
        <taxon>dalbergioids sensu lato</taxon>
        <taxon>Dalbergieae</taxon>
        <taxon>Pterocarpus clade</taxon>
        <taxon>Arachis</taxon>
    </lineage>
</organism>
<evidence type="ECO:0000256" key="3">
    <source>
        <dbReference type="ARBA" id="ARBA00022692"/>
    </source>
</evidence>
<proteinExistence type="predicted"/>
<dbReference type="Pfam" id="PF23065">
    <property type="entry name" value="PH_SMPa"/>
    <property type="match status" value="1"/>
</dbReference>
<evidence type="ECO:0000256" key="10">
    <source>
        <dbReference type="SAM" id="Phobius"/>
    </source>
</evidence>
<dbReference type="GO" id="GO:0005789">
    <property type="term" value="C:endoplasmic reticulum membrane"/>
    <property type="evidence" value="ECO:0007669"/>
    <property type="project" value="UniProtKB-SubCell"/>
</dbReference>
<dbReference type="GO" id="GO:0008289">
    <property type="term" value="F:lipid binding"/>
    <property type="evidence" value="ECO:0007669"/>
    <property type="project" value="UniProtKB-KW"/>
</dbReference>
<dbReference type="InterPro" id="IPR031468">
    <property type="entry name" value="SMP_LBD"/>
</dbReference>
<gene>
    <name evidence="12" type="ORF">DS421_19g657160</name>
</gene>
<dbReference type="PANTHER" id="PTHR13466">
    <property type="entry name" value="TEX2 PROTEIN-RELATED"/>
    <property type="match status" value="1"/>
</dbReference>
<feature type="compositionally biased region" description="Basic and acidic residues" evidence="9">
    <location>
        <begin position="705"/>
        <end position="718"/>
    </location>
</feature>
<dbReference type="CDD" id="cd21675">
    <property type="entry name" value="SMP_TEX2"/>
    <property type="match status" value="1"/>
</dbReference>
<keyword evidence="6" id="KW-0445">Lipid transport</keyword>
<feature type="compositionally biased region" description="Basic and acidic residues" evidence="9">
    <location>
        <begin position="729"/>
        <end position="786"/>
    </location>
</feature>
<feature type="domain" description="SMP-LTD" evidence="11">
    <location>
        <begin position="321"/>
        <end position="586"/>
    </location>
</feature>
<evidence type="ECO:0000259" key="11">
    <source>
        <dbReference type="PROSITE" id="PS51847"/>
    </source>
</evidence>
<comment type="subcellular location">
    <subcellularLocation>
        <location evidence="1">Endoplasmic reticulum membrane</location>
    </subcellularLocation>
</comment>
<evidence type="ECO:0000256" key="5">
    <source>
        <dbReference type="ARBA" id="ARBA00022989"/>
    </source>
</evidence>
<evidence type="ECO:0000313" key="13">
    <source>
        <dbReference type="Proteomes" id="UP000464620"/>
    </source>
</evidence>
<name>A0A6B9VCK1_ARAHY</name>